<accession>A0A8C6UEZ5</accession>
<keyword evidence="2" id="KW-0597">Phosphoprotein</keyword>
<protein>
    <recommendedName>
        <fullName evidence="9">Small glutamine-rich tetratricopeptide repeat-containing protein beta</fullName>
    </recommendedName>
    <alternativeName>
        <fullName evidence="10">Beta-SGT</fullName>
    </alternativeName>
</protein>
<evidence type="ECO:0000256" key="1">
    <source>
        <dbReference type="ARBA" id="ARBA00008175"/>
    </source>
</evidence>
<evidence type="ECO:0000313" key="13">
    <source>
        <dbReference type="Ensembl" id="ENSNMLP00000034257.1"/>
    </source>
</evidence>
<evidence type="ECO:0000256" key="9">
    <source>
        <dbReference type="ARBA" id="ARBA00070478"/>
    </source>
</evidence>
<keyword evidence="6" id="KW-0143">Chaperone</keyword>
<organism evidence="13 14">
    <name type="scientific">Neogobius melanostomus</name>
    <name type="common">round goby</name>
    <dbReference type="NCBI Taxonomy" id="47308"/>
    <lineage>
        <taxon>Eukaryota</taxon>
        <taxon>Metazoa</taxon>
        <taxon>Chordata</taxon>
        <taxon>Craniata</taxon>
        <taxon>Vertebrata</taxon>
        <taxon>Euteleostomi</taxon>
        <taxon>Actinopterygii</taxon>
        <taxon>Neopterygii</taxon>
        <taxon>Teleostei</taxon>
        <taxon>Neoteleostei</taxon>
        <taxon>Acanthomorphata</taxon>
        <taxon>Gobiaria</taxon>
        <taxon>Gobiiformes</taxon>
        <taxon>Gobioidei</taxon>
        <taxon>Gobiidae</taxon>
        <taxon>Benthophilinae</taxon>
        <taxon>Neogobiini</taxon>
        <taxon>Neogobius</taxon>
    </lineage>
</organism>
<dbReference type="SMART" id="SM00028">
    <property type="entry name" value="TPR"/>
    <property type="match status" value="3"/>
</dbReference>
<dbReference type="Gene3D" id="1.20.5.420">
    <property type="entry name" value="Immunoglobulin FC, subunit C"/>
    <property type="match status" value="1"/>
</dbReference>
<evidence type="ECO:0000256" key="11">
    <source>
        <dbReference type="PROSITE-ProRule" id="PRU00339"/>
    </source>
</evidence>
<feature type="repeat" description="TPR" evidence="11">
    <location>
        <begin position="155"/>
        <end position="188"/>
    </location>
</feature>
<dbReference type="Ensembl" id="ENSNMLT00000038151.1">
    <property type="protein sequence ID" value="ENSNMLP00000034257.1"/>
    <property type="gene ID" value="ENSNMLG00000021342.1"/>
</dbReference>
<dbReference type="GO" id="GO:0060090">
    <property type="term" value="F:molecular adaptor activity"/>
    <property type="evidence" value="ECO:0007669"/>
    <property type="project" value="TreeGrafter"/>
</dbReference>
<comment type="subunit">
    <text evidence="8">Homooligomerize.</text>
</comment>
<dbReference type="PROSITE" id="PS50293">
    <property type="entry name" value="TPR_REGION"/>
    <property type="match status" value="1"/>
</dbReference>
<evidence type="ECO:0000256" key="3">
    <source>
        <dbReference type="ARBA" id="ARBA00022737"/>
    </source>
</evidence>
<dbReference type="Pfam" id="PF16546">
    <property type="entry name" value="SGTA_dimer"/>
    <property type="match status" value="1"/>
</dbReference>
<dbReference type="GO" id="GO:0006620">
    <property type="term" value="P:post-translational protein targeting to endoplasmic reticulum membrane"/>
    <property type="evidence" value="ECO:0007669"/>
    <property type="project" value="TreeGrafter"/>
</dbReference>
<dbReference type="PANTHER" id="PTHR45831">
    <property type="entry name" value="LD24721P"/>
    <property type="match status" value="1"/>
</dbReference>
<dbReference type="InterPro" id="IPR047150">
    <property type="entry name" value="SGT"/>
</dbReference>
<dbReference type="SUPFAM" id="SSF48452">
    <property type="entry name" value="TPR-like"/>
    <property type="match status" value="1"/>
</dbReference>
<dbReference type="Pfam" id="PF13181">
    <property type="entry name" value="TPR_8"/>
    <property type="match status" value="1"/>
</dbReference>
<feature type="repeat" description="TPR" evidence="11">
    <location>
        <begin position="121"/>
        <end position="154"/>
    </location>
</feature>
<feature type="repeat" description="TPR" evidence="11">
    <location>
        <begin position="87"/>
        <end position="120"/>
    </location>
</feature>
<dbReference type="GO" id="GO:0042802">
    <property type="term" value="F:identical protein binding"/>
    <property type="evidence" value="ECO:0007669"/>
    <property type="project" value="UniProtKB-ARBA"/>
</dbReference>
<reference evidence="13" key="2">
    <citation type="submission" date="2025-09" db="UniProtKB">
        <authorList>
            <consortium name="Ensembl"/>
        </authorList>
    </citation>
    <scope>IDENTIFICATION</scope>
</reference>
<keyword evidence="14" id="KW-1185">Reference proteome</keyword>
<dbReference type="GO" id="GO:0016020">
    <property type="term" value="C:membrane"/>
    <property type="evidence" value="ECO:0007669"/>
    <property type="project" value="TreeGrafter"/>
</dbReference>
<evidence type="ECO:0000256" key="5">
    <source>
        <dbReference type="ARBA" id="ARBA00022990"/>
    </source>
</evidence>
<name>A0A8C6UEZ5_9GOBI</name>
<keyword evidence="4 11" id="KW-0802">TPR repeat</keyword>
<evidence type="ECO:0000256" key="7">
    <source>
        <dbReference type="ARBA" id="ARBA00058932"/>
    </source>
</evidence>
<evidence type="ECO:0000256" key="4">
    <source>
        <dbReference type="ARBA" id="ARBA00022803"/>
    </source>
</evidence>
<dbReference type="GO" id="GO:0072380">
    <property type="term" value="C:TRC complex"/>
    <property type="evidence" value="ECO:0007669"/>
    <property type="project" value="TreeGrafter"/>
</dbReference>
<dbReference type="PROSITE" id="PS50005">
    <property type="entry name" value="TPR"/>
    <property type="match status" value="3"/>
</dbReference>
<proteinExistence type="inferred from homology"/>
<dbReference type="Gene3D" id="1.25.40.10">
    <property type="entry name" value="Tetratricopeptide repeat domain"/>
    <property type="match status" value="1"/>
</dbReference>
<feature type="domain" description="SGTA homodimerisation" evidence="12">
    <location>
        <begin position="4"/>
        <end position="62"/>
    </location>
</feature>
<reference evidence="13" key="1">
    <citation type="submission" date="2025-08" db="UniProtKB">
        <authorList>
            <consortium name="Ensembl"/>
        </authorList>
    </citation>
    <scope>IDENTIFICATION</scope>
</reference>
<dbReference type="Proteomes" id="UP000694523">
    <property type="component" value="Unplaced"/>
</dbReference>
<evidence type="ECO:0000259" key="12">
    <source>
        <dbReference type="Pfam" id="PF16546"/>
    </source>
</evidence>
<evidence type="ECO:0000256" key="8">
    <source>
        <dbReference type="ARBA" id="ARBA00063423"/>
    </source>
</evidence>
<dbReference type="InterPro" id="IPR032374">
    <property type="entry name" value="SGTA_dimer"/>
</dbReference>
<dbReference type="FunFam" id="1.20.5.420:FF:000002">
    <property type="entry name" value="Small glutamine-rich tetratricopeptide repeat-containing protein alpha"/>
    <property type="match status" value="1"/>
</dbReference>
<comment type="function">
    <text evidence="7">Co-chaperone that binds directly to HSC70 and HSP70 and regulates their ATPase activity.</text>
</comment>
<dbReference type="PANTHER" id="PTHR45831:SF1">
    <property type="entry name" value="SMALL GLUTAMINE-RICH TETRATRICOPEPTIDE REPEAT-CONTAINING PROTEIN BETA"/>
    <property type="match status" value="1"/>
</dbReference>
<dbReference type="InterPro" id="IPR011990">
    <property type="entry name" value="TPR-like_helical_dom_sf"/>
</dbReference>
<dbReference type="FunFam" id="1.25.40.10:FF:000103">
    <property type="entry name" value="small glutamine-rich tetratricopeptide repeat-containing protein beta"/>
    <property type="match status" value="1"/>
</dbReference>
<dbReference type="Pfam" id="PF00515">
    <property type="entry name" value="TPR_1"/>
    <property type="match status" value="2"/>
</dbReference>
<sequence length="308" mass="34255">MSVEKRLAYSIVHFLRDQTNSGTLNSDEQESLEVAIQCLETTFKISSKDCHLAVSEPLREIFLNALLKNDNVTLPDTSPSPEDIEKAEQLKNEGNNHMKEENYRSAVECYTKAIDLDLRNAVYYCNRAAAYSKLSKYTEATGDCERAIKIDPTYSKAYGRMGLALTAMTKYPEAISYFKKALVLDPENDTYKSNLKIAEQKHKEASSPVASGLGFDMASLINNPAFISMVRKFMSNYKHVTVHSMSGMMSNAVGRPAAGVGGLSDLSSLIEAGQQFAQQIQQQNPELIEQLRNHIRSRSFSGSAEEHS</sequence>
<evidence type="ECO:0000256" key="2">
    <source>
        <dbReference type="ARBA" id="ARBA00022553"/>
    </source>
</evidence>
<evidence type="ECO:0000313" key="14">
    <source>
        <dbReference type="Proteomes" id="UP000694523"/>
    </source>
</evidence>
<keyword evidence="3" id="KW-0677">Repeat</keyword>
<dbReference type="InterPro" id="IPR019734">
    <property type="entry name" value="TPR_rpt"/>
</dbReference>
<dbReference type="AlphaFoldDB" id="A0A8C6UEZ5"/>
<evidence type="ECO:0000256" key="10">
    <source>
        <dbReference type="ARBA" id="ARBA00079605"/>
    </source>
</evidence>
<keyword evidence="5" id="KW-0007">Acetylation</keyword>
<evidence type="ECO:0000256" key="6">
    <source>
        <dbReference type="ARBA" id="ARBA00023186"/>
    </source>
</evidence>
<comment type="similarity">
    <text evidence="1">Belongs to the SGT family.</text>
</comment>